<dbReference type="EMBL" id="LAZR01067271">
    <property type="protein sequence ID" value="KKK51925.1"/>
    <property type="molecule type" value="Genomic_DNA"/>
</dbReference>
<gene>
    <name evidence="3" type="ORF">LCGC14_3110080</name>
</gene>
<organism evidence="3">
    <name type="scientific">marine sediment metagenome</name>
    <dbReference type="NCBI Taxonomy" id="412755"/>
    <lineage>
        <taxon>unclassified sequences</taxon>
        <taxon>metagenomes</taxon>
        <taxon>ecological metagenomes</taxon>
    </lineage>
</organism>
<keyword evidence="2" id="KW-0472">Membrane</keyword>
<accession>A0A0F8WU77</accession>
<evidence type="ECO:0000256" key="2">
    <source>
        <dbReference type="SAM" id="Phobius"/>
    </source>
</evidence>
<protein>
    <submittedName>
        <fullName evidence="3">Uncharacterized protein</fullName>
    </submittedName>
</protein>
<feature type="non-terminal residue" evidence="3">
    <location>
        <position position="287"/>
    </location>
</feature>
<feature type="region of interest" description="Disordered" evidence="1">
    <location>
        <begin position="255"/>
        <end position="287"/>
    </location>
</feature>
<proteinExistence type="predicted"/>
<dbReference type="AlphaFoldDB" id="A0A0F8WU77"/>
<keyword evidence="2" id="KW-0812">Transmembrane</keyword>
<sequence>MVHPIFWAASRTVSVFVISTSKILLVLWVGLVVQSNGMRNYRWNSVAADRVELGPIGTIPVLMACDRRKADGVVAHVSSVEEASQLGCVRVVDMDALELFASDGPAFQREYGRMPDHETLRLLGLLQLAEALKTRDNTDWEWARHRLASHPDPVFQNIKRSILGRQPGMELGRLLAEGLGKVQLVLWWKEEGRDLVILPGLRCPDVRSALYTLALVRIAGGKGLGACLNCGKPFVRQRGTRKTCSASCRYAMYERRSSEAGQAKEQQRRGKKSRRSRGRKSNTWRGR</sequence>
<evidence type="ECO:0000256" key="1">
    <source>
        <dbReference type="SAM" id="MobiDB-lite"/>
    </source>
</evidence>
<feature type="transmembrane region" description="Helical" evidence="2">
    <location>
        <begin position="12"/>
        <end position="33"/>
    </location>
</feature>
<evidence type="ECO:0000313" key="3">
    <source>
        <dbReference type="EMBL" id="KKK51925.1"/>
    </source>
</evidence>
<keyword evidence="2" id="KW-1133">Transmembrane helix</keyword>
<feature type="compositionally biased region" description="Basic residues" evidence="1">
    <location>
        <begin position="269"/>
        <end position="287"/>
    </location>
</feature>
<name>A0A0F8WU77_9ZZZZ</name>
<comment type="caution">
    <text evidence="3">The sequence shown here is derived from an EMBL/GenBank/DDBJ whole genome shotgun (WGS) entry which is preliminary data.</text>
</comment>
<reference evidence="3" key="1">
    <citation type="journal article" date="2015" name="Nature">
        <title>Complex archaea that bridge the gap between prokaryotes and eukaryotes.</title>
        <authorList>
            <person name="Spang A."/>
            <person name="Saw J.H."/>
            <person name="Jorgensen S.L."/>
            <person name="Zaremba-Niedzwiedzka K."/>
            <person name="Martijn J."/>
            <person name="Lind A.E."/>
            <person name="van Eijk R."/>
            <person name="Schleper C."/>
            <person name="Guy L."/>
            <person name="Ettema T.J."/>
        </authorList>
    </citation>
    <scope>NUCLEOTIDE SEQUENCE</scope>
</reference>